<comment type="caution">
    <text evidence="3">The sequence shown here is derived from an EMBL/GenBank/DDBJ whole genome shotgun (WGS) entry which is preliminary data.</text>
</comment>
<reference evidence="4" key="1">
    <citation type="journal article" date="2020" name="Nat. Commun.">
        <title>Genome assembly of wild tea tree DASZ reveals pedigree and selection history of tea varieties.</title>
        <authorList>
            <person name="Zhang W."/>
            <person name="Zhang Y."/>
            <person name="Qiu H."/>
            <person name="Guo Y."/>
            <person name="Wan H."/>
            <person name="Zhang X."/>
            <person name="Scossa F."/>
            <person name="Alseekh S."/>
            <person name="Zhang Q."/>
            <person name="Wang P."/>
            <person name="Xu L."/>
            <person name="Schmidt M.H."/>
            <person name="Jia X."/>
            <person name="Li D."/>
            <person name="Zhu A."/>
            <person name="Guo F."/>
            <person name="Chen W."/>
            <person name="Ni D."/>
            <person name="Usadel B."/>
            <person name="Fernie A.R."/>
            <person name="Wen W."/>
        </authorList>
    </citation>
    <scope>NUCLEOTIDE SEQUENCE [LARGE SCALE GENOMIC DNA]</scope>
    <source>
        <strain evidence="4">cv. G240</strain>
    </source>
</reference>
<gene>
    <name evidence="3" type="ORF">HYC85_030614</name>
</gene>
<keyword evidence="4" id="KW-1185">Reference proteome</keyword>
<accession>A0A7J7G159</accession>
<evidence type="ECO:0000259" key="2">
    <source>
        <dbReference type="Pfam" id="PF13963"/>
    </source>
</evidence>
<evidence type="ECO:0000313" key="3">
    <source>
        <dbReference type="EMBL" id="KAF5934443.1"/>
    </source>
</evidence>
<evidence type="ECO:0000313" key="4">
    <source>
        <dbReference type="Proteomes" id="UP000593564"/>
    </source>
</evidence>
<dbReference type="InterPro" id="IPR029480">
    <property type="entry name" value="Transpos_assoc"/>
</dbReference>
<sequence>MDKSWMMIQDWLKSKEYLEGVQSFIEFATKNLGPMDEIRCPCVDCLNGTKFSRHVVHHGEHVPMFRDHPSIRNDDTESNEPGMTGNHENVDELPTMLEEIYMSGLMDDHIDEERTSSKRHNLLKFMKLFDDAQRKVYLDCEKFSILSFITFCRGTYYYGCGGYVQVLKKIIKMKKNKQKK</sequence>
<dbReference type="Pfam" id="PF13963">
    <property type="entry name" value="Transpos_assoc"/>
    <property type="match status" value="1"/>
</dbReference>
<name>A0A7J7G159_CAMSI</name>
<dbReference type="Proteomes" id="UP000593564">
    <property type="component" value="Unassembled WGS sequence"/>
</dbReference>
<feature type="compositionally biased region" description="Basic and acidic residues" evidence="1">
    <location>
        <begin position="66"/>
        <end position="75"/>
    </location>
</feature>
<feature type="domain" description="Transposase-associated" evidence="2">
    <location>
        <begin position="3"/>
        <end position="57"/>
    </location>
</feature>
<dbReference type="AlphaFoldDB" id="A0A7J7G159"/>
<proteinExistence type="predicted"/>
<dbReference type="EMBL" id="JACBKZ010000014">
    <property type="protein sequence ID" value="KAF5934443.1"/>
    <property type="molecule type" value="Genomic_DNA"/>
</dbReference>
<protein>
    <recommendedName>
        <fullName evidence="2">Transposase-associated domain-containing protein</fullName>
    </recommendedName>
</protein>
<feature type="region of interest" description="Disordered" evidence="1">
    <location>
        <begin position="66"/>
        <end position="89"/>
    </location>
</feature>
<evidence type="ECO:0000256" key="1">
    <source>
        <dbReference type="SAM" id="MobiDB-lite"/>
    </source>
</evidence>
<reference evidence="3 4" key="2">
    <citation type="submission" date="2020-07" db="EMBL/GenBank/DDBJ databases">
        <title>Genome assembly of wild tea tree DASZ reveals pedigree and selection history of tea varieties.</title>
        <authorList>
            <person name="Zhang W."/>
        </authorList>
    </citation>
    <scope>NUCLEOTIDE SEQUENCE [LARGE SCALE GENOMIC DNA]</scope>
    <source>
        <strain evidence="4">cv. G240</strain>
        <tissue evidence="3">Leaf</tissue>
    </source>
</reference>
<organism evidence="3 4">
    <name type="scientific">Camellia sinensis</name>
    <name type="common">Tea plant</name>
    <name type="synonym">Thea sinensis</name>
    <dbReference type="NCBI Taxonomy" id="4442"/>
    <lineage>
        <taxon>Eukaryota</taxon>
        <taxon>Viridiplantae</taxon>
        <taxon>Streptophyta</taxon>
        <taxon>Embryophyta</taxon>
        <taxon>Tracheophyta</taxon>
        <taxon>Spermatophyta</taxon>
        <taxon>Magnoliopsida</taxon>
        <taxon>eudicotyledons</taxon>
        <taxon>Gunneridae</taxon>
        <taxon>Pentapetalae</taxon>
        <taxon>asterids</taxon>
        <taxon>Ericales</taxon>
        <taxon>Theaceae</taxon>
        <taxon>Camellia</taxon>
    </lineage>
</organism>